<accession>A0ABX1Z8P2</accession>
<feature type="chain" id="PRO_5045461270" evidence="1">
    <location>
        <begin position="29"/>
        <end position="149"/>
    </location>
</feature>
<gene>
    <name evidence="2" type="ORF">GC102_23290</name>
</gene>
<feature type="signal peptide" evidence="1">
    <location>
        <begin position="1"/>
        <end position="28"/>
    </location>
</feature>
<evidence type="ECO:0000313" key="3">
    <source>
        <dbReference type="Proteomes" id="UP000658690"/>
    </source>
</evidence>
<evidence type="ECO:0000313" key="2">
    <source>
        <dbReference type="EMBL" id="NOU88654.1"/>
    </source>
</evidence>
<name>A0ABX1Z8P2_9BACL</name>
<evidence type="ECO:0000256" key="1">
    <source>
        <dbReference type="SAM" id="SignalP"/>
    </source>
</evidence>
<dbReference type="RefSeq" id="WP_171691647.1">
    <property type="nucleotide sequence ID" value="NZ_WHOC01000128.1"/>
</dbReference>
<sequence>MKKVKLFKCVLTAAALFSVTSFSTNINAAQIVGNLSYGYLSSSGSYLSGGASTWYDTGMYPAGVKPVSMIAGVKLFKDGILVGNHQNQTVGGTSVDDYLDSGTHPTSSSYVLTTSHNWWWGNNSPSNEYREHTVKWPCPGGGSFCGPTS</sequence>
<dbReference type="Proteomes" id="UP000658690">
    <property type="component" value="Unassembled WGS sequence"/>
</dbReference>
<proteinExistence type="predicted"/>
<comment type="caution">
    <text evidence="2">The sequence shown here is derived from an EMBL/GenBank/DDBJ whole genome shotgun (WGS) entry which is preliminary data.</text>
</comment>
<dbReference type="EMBL" id="WHOC01000128">
    <property type="protein sequence ID" value="NOU88654.1"/>
    <property type="molecule type" value="Genomic_DNA"/>
</dbReference>
<keyword evidence="1" id="KW-0732">Signal</keyword>
<reference evidence="2 3" key="1">
    <citation type="submission" date="2019-10" db="EMBL/GenBank/DDBJ databases">
        <title>Description of Paenibacillus choica sp. nov.</title>
        <authorList>
            <person name="Carlier A."/>
            <person name="Qi S."/>
        </authorList>
    </citation>
    <scope>NUCLEOTIDE SEQUENCE [LARGE SCALE GENOMIC DNA]</scope>
    <source>
        <strain evidence="2 3">LMG 31460</strain>
    </source>
</reference>
<organism evidence="2 3">
    <name type="scientific">Paenibacillus germinis</name>
    <dbReference type="NCBI Taxonomy" id="2654979"/>
    <lineage>
        <taxon>Bacteria</taxon>
        <taxon>Bacillati</taxon>
        <taxon>Bacillota</taxon>
        <taxon>Bacilli</taxon>
        <taxon>Bacillales</taxon>
        <taxon>Paenibacillaceae</taxon>
        <taxon>Paenibacillus</taxon>
    </lineage>
</organism>
<protein>
    <submittedName>
        <fullName evidence="2">Uncharacterized protein</fullName>
    </submittedName>
</protein>
<keyword evidence="3" id="KW-1185">Reference proteome</keyword>